<dbReference type="EMBL" id="JBHLVF010000018">
    <property type="protein sequence ID" value="MFC0392622.1"/>
    <property type="molecule type" value="Genomic_DNA"/>
</dbReference>
<evidence type="ECO:0000313" key="2">
    <source>
        <dbReference type="Proteomes" id="UP001589818"/>
    </source>
</evidence>
<sequence>MNQLKDSAQRVTIIDEDLLSFPTLRAAAGHPKAVFELTPDELVAMTSGQVMSIK</sequence>
<protein>
    <recommendedName>
        <fullName evidence="3">YbaK/aminoacyl-tRNA synthetase-associated domain-containing protein</fullName>
    </recommendedName>
</protein>
<evidence type="ECO:0000313" key="1">
    <source>
        <dbReference type="EMBL" id="MFC0392622.1"/>
    </source>
</evidence>
<gene>
    <name evidence="1" type="ORF">ACFFJ8_14715</name>
</gene>
<dbReference type="Proteomes" id="UP001589818">
    <property type="component" value="Unassembled WGS sequence"/>
</dbReference>
<dbReference type="InterPro" id="IPR036754">
    <property type="entry name" value="YbaK/aa-tRNA-synt-asso_dom_sf"/>
</dbReference>
<dbReference type="SUPFAM" id="SSF55826">
    <property type="entry name" value="YbaK/ProRS associated domain"/>
    <property type="match status" value="1"/>
</dbReference>
<reference evidence="1 2" key="1">
    <citation type="submission" date="2024-09" db="EMBL/GenBank/DDBJ databases">
        <authorList>
            <person name="Sun Q."/>
            <person name="Mori K."/>
        </authorList>
    </citation>
    <scope>NUCLEOTIDE SEQUENCE [LARGE SCALE GENOMIC DNA]</scope>
    <source>
        <strain evidence="1 2">CCM 4839</strain>
    </source>
</reference>
<dbReference type="RefSeq" id="WP_204822287.1">
    <property type="nucleotide sequence ID" value="NZ_JANHOF010000027.1"/>
</dbReference>
<organism evidence="1 2">
    <name type="scientific">Paenibacillus mendelii</name>
    <dbReference type="NCBI Taxonomy" id="206163"/>
    <lineage>
        <taxon>Bacteria</taxon>
        <taxon>Bacillati</taxon>
        <taxon>Bacillota</taxon>
        <taxon>Bacilli</taxon>
        <taxon>Bacillales</taxon>
        <taxon>Paenibacillaceae</taxon>
        <taxon>Paenibacillus</taxon>
    </lineage>
</organism>
<dbReference type="Gene3D" id="3.90.960.10">
    <property type="entry name" value="YbaK/aminoacyl-tRNA synthetase-associated domain"/>
    <property type="match status" value="1"/>
</dbReference>
<name>A0ABV6J9R0_9BACL</name>
<comment type="caution">
    <text evidence="1">The sequence shown here is derived from an EMBL/GenBank/DDBJ whole genome shotgun (WGS) entry which is preliminary data.</text>
</comment>
<proteinExistence type="predicted"/>
<accession>A0ABV6J9R0</accession>
<evidence type="ECO:0008006" key="3">
    <source>
        <dbReference type="Google" id="ProtNLM"/>
    </source>
</evidence>
<keyword evidence="2" id="KW-1185">Reference proteome</keyword>